<dbReference type="GO" id="GO:0003697">
    <property type="term" value="F:single-stranded DNA binding"/>
    <property type="evidence" value="ECO:0007669"/>
    <property type="project" value="InterPro"/>
</dbReference>
<comment type="subcellular location">
    <subcellularLocation>
        <location evidence="1">Nucleus</location>
    </subcellularLocation>
</comment>
<dbReference type="PANTHER" id="PTHR14134">
    <property type="entry name" value="E3 UBIQUITIN-PROTEIN LIGASE RAD18"/>
    <property type="match status" value="1"/>
</dbReference>
<dbReference type="GO" id="GO:0005634">
    <property type="term" value="C:nucleus"/>
    <property type="evidence" value="ECO:0007669"/>
    <property type="project" value="UniProtKB-SubCell"/>
</dbReference>
<dbReference type="GO" id="GO:0097505">
    <property type="term" value="C:Rad6-Rad18 complex"/>
    <property type="evidence" value="ECO:0007669"/>
    <property type="project" value="TreeGrafter"/>
</dbReference>
<feature type="region of interest" description="Disordered" evidence="12">
    <location>
        <begin position="284"/>
        <end position="351"/>
    </location>
</feature>
<keyword evidence="6" id="KW-0833">Ubl conjugation pathway</keyword>
<dbReference type="GO" id="GO:0061630">
    <property type="term" value="F:ubiquitin protein ligase activity"/>
    <property type="evidence" value="ECO:0007669"/>
    <property type="project" value="InterPro"/>
</dbReference>
<keyword evidence="3" id="KW-0479">Metal-binding</keyword>
<organism evidence="14 15">
    <name type="scientific">Mortierella polycephala</name>
    <dbReference type="NCBI Taxonomy" id="41804"/>
    <lineage>
        <taxon>Eukaryota</taxon>
        <taxon>Fungi</taxon>
        <taxon>Fungi incertae sedis</taxon>
        <taxon>Mucoromycota</taxon>
        <taxon>Mortierellomycotina</taxon>
        <taxon>Mortierellomycetes</taxon>
        <taxon>Mortierellales</taxon>
        <taxon>Mortierellaceae</taxon>
        <taxon>Mortierella</taxon>
    </lineage>
</organism>
<proteinExistence type="predicted"/>
<feature type="region of interest" description="Disordered" evidence="12">
    <location>
        <begin position="1"/>
        <end position="120"/>
    </location>
</feature>
<evidence type="ECO:0000256" key="10">
    <source>
        <dbReference type="ARBA" id="ARBA00043952"/>
    </source>
</evidence>
<dbReference type="AlphaFoldDB" id="A0A9P6Q6M6"/>
<dbReference type="EMBL" id="JAAAJA010000164">
    <property type="protein sequence ID" value="KAG0260099.1"/>
    <property type="molecule type" value="Genomic_DNA"/>
</dbReference>
<dbReference type="GO" id="GO:0006281">
    <property type="term" value="P:DNA repair"/>
    <property type="evidence" value="ECO:0007669"/>
    <property type="project" value="UniProtKB-KW"/>
</dbReference>
<dbReference type="InterPro" id="IPR039577">
    <property type="entry name" value="Rad18"/>
</dbReference>
<feature type="domain" description="UBZ4-type" evidence="13">
    <location>
        <begin position="123"/>
        <end position="151"/>
    </location>
</feature>
<reference evidence="14" key="1">
    <citation type="journal article" date="2020" name="Fungal Divers.">
        <title>Resolving the Mortierellaceae phylogeny through synthesis of multi-gene phylogenetics and phylogenomics.</title>
        <authorList>
            <person name="Vandepol N."/>
            <person name="Liber J."/>
            <person name="Desiro A."/>
            <person name="Na H."/>
            <person name="Kennedy M."/>
            <person name="Barry K."/>
            <person name="Grigoriev I.V."/>
            <person name="Miller A.N."/>
            <person name="O'Donnell K."/>
            <person name="Stajich J.E."/>
            <person name="Bonito G."/>
        </authorList>
    </citation>
    <scope>NUCLEOTIDE SEQUENCE</scope>
    <source>
        <strain evidence="14">KOD948</strain>
    </source>
</reference>
<feature type="compositionally biased region" description="Basic and acidic residues" evidence="12">
    <location>
        <begin position="284"/>
        <end position="306"/>
    </location>
</feature>
<dbReference type="GO" id="GO:0006301">
    <property type="term" value="P:DNA damage tolerance"/>
    <property type="evidence" value="ECO:0007669"/>
    <property type="project" value="InterPro"/>
</dbReference>
<evidence type="ECO:0000256" key="1">
    <source>
        <dbReference type="ARBA" id="ARBA00004123"/>
    </source>
</evidence>
<feature type="compositionally biased region" description="Acidic residues" evidence="12">
    <location>
        <begin position="38"/>
        <end position="47"/>
    </location>
</feature>
<evidence type="ECO:0000256" key="8">
    <source>
        <dbReference type="ARBA" id="ARBA00023204"/>
    </source>
</evidence>
<evidence type="ECO:0000256" key="7">
    <source>
        <dbReference type="ARBA" id="ARBA00022833"/>
    </source>
</evidence>
<feature type="compositionally biased region" description="Polar residues" evidence="12">
    <location>
        <begin position="81"/>
        <end position="95"/>
    </location>
</feature>
<feature type="compositionally biased region" description="Low complexity" evidence="12">
    <location>
        <begin position="309"/>
        <end position="337"/>
    </location>
</feature>
<gene>
    <name evidence="14" type="primary">RAD18</name>
    <name evidence="14" type="ORF">BG011_002118</name>
</gene>
<evidence type="ECO:0000313" key="15">
    <source>
        <dbReference type="Proteomes" id="UP000726737"/>
    </source>
</evidence>
<keyword evidence="8 11" id="KW-0234">DNA repair</keyword>
<evidence type="ECO:0000256" key="4">
    <source>
        <dbReference type="ARBA" id="ARBA00022763"/>
    </source>
</evidence>
<sequence length="416" mass="45211">MDADDFSSRQLKRRRTSTRITRATSNLSSQEHSYGMPQDDDDKDEDFVMPSQESTSAHKGKNVTHYSSGPTLEPRSGREVTPNNIQESSTSQQTLAAVPPTPSSTSSTPPSAPSTPTKTNHTLVPCPVCQMSVPEAYANTHLDKYCFVGKGDPAYTLPHSLMIAQGADIIALYERQGTSKQAVVGASPKSSPQRNGTINSLTEWNVTTESHAAKSNEEYRIETSISGTEKELGLPSHGDKQLMQKRHAEYVTIYNANCDSTRPQTTAQLMKAMDAWERSYEMDMQAKEAQRRAQEKQQRLHQEHQKQMAQHAAAAAVANSSDVSSSPSSTPSSSQSNIPTGSSSSGFVPNQTNNNETAVAIASASAFAHALKYADEYAELIADVKRRQAADKEKTLVDKNEPAVNDPQQGTTSSQS</sequence>
<keyword evidence="2" id="KW-0808">Transferase</keyword>
<keyword evidence="15" id="KW-1185">Reference proteome</keyword>
<evidence type="ECO:0000259" key="13">
    <source>
        <dbReference type="PROSITE" id="PS51908"/>
    </source>
</evidence>
<dbReference type="OrthoDB" id="9049620at2759"/>
<comment type="caution">
    <text evidence="14">The sequence shown here is derived from an EMBL/GenBank/DDBJ whole genome shotgun (WGS) entry which is preliminary data.</text>
</comment>
<dbReference type="Proteomes" id="UP000726737">
    <property type="component" value="Unassembled WGS sequence"/>
</dbReference>
<feature type="compositionally biased region" description="Polar residues" evidence="12">
    <location>
        <begin position="338"/>
        <end position="351"/>
    </location>
</feature>
<evidence type="ECO:0000256" key="2">
    <source>
        <dbReference type="ARBA" id="ARBA00022679"/>
    </source>
</evidence>
<evidence type="ECO:0000256" key="12">
    <source>
        <dbReference type="SAM" id="MobiDB-lite"/>
    </source>
</evidence>
<evidence type="ECO:0000313" key="14">
    <source>
        <dbReference type="EMBL" id="KAG0260099.1"/>
    </source>
</evidence>
<keyword evidence="4 11" id="KW-0227">DNA damage</keyword>
<feature type="compositionally biased region" description="Polar residues" evidence="12">
    <location>
        <begin position="406"/>
        <end position="416"/>
    </location>
</feature>
<keyword evidence="5 11" id="KW-0863">Zinc-finger</keyword>
<evidence type="ECO:0000256" key="9">
    <source>
        <dbReference type="ARBA" id="ARBA00023242"/>
    </source>
</evidence>
<feature type="region of interest" description="Disordered" evidence="12">
    <location>
        <begin position="389"/>
        <end position="416"/>
    </location>
</feature>
<keyword evidence="9" id="KW-0539">Nucleus</keyword>
<evidence type="ECO:0000256" key="6">
    <source>
        <dbReference type="ARBA" id="ARBA00022786"/>
    </source>
</evidence>
<dbReference type="PANTHER" id="PTHR14134:SF2">
    <property type="entry name" value="E3 UBIQUITIN-PROTEIN LIGASE RAD18"/>
    <property type="match status" value="1"/>
</dbReference>
<dbReference type="InterPro" id="IPR006642">
    <property type="entry name" value="Rad18_UBZ4"/>
</dbReference>
<dbReference type="PROSITE" id="PS51908">
    <property type="entry name" value="ZF_UBZ4"/>
    <property type="match status" value="1"/>
</dbReference>
<keyword evidence="7" id="KW-0862">Zinc</keyword>
<accession>A0A9P6Q6M6</accession>
<name>A0A9P6Q6M6_9FUNG</name>
<protein>
    <submittedName>
        <fullName evidence="14">E3 ubiquitin-protein ligase rad18</fullName>
    </submittedName>
</protein>
<feature type="compositionally biased region" description="Basic and acidic residues" evidence="12">
    <location>
        <begin position="389"/>
        <end position="401"/>
    </location>
</feature>
<evidence type="ECO:0000256" key="11">
    <source>
        <dbReference type="PROSITE-ProRule" id="PRU01256"/>
    </source>
</evidence>
<comment type="pathway">
    <text evidence="10">Protein modification.</text>
</comment>
<dbReference type="GO" id="GO:0006513">
    <property type="term" value="P:protein monoubiquitination"/>
    <property type="evidence" value="ECO:0007669"/>
    <property type="project" value="InterPro"/>
</dbReference>
<evidence type="ECO:0000256" key="3">
    <source>
        <dbReference type="ARBA" id="ARBA00022723"/>
    </source>
</evidence>
<dbReference type="GO" id="GO:0008270">
    <property type="term" value="F:zinc ion binding"/>
    <property type="evidence" value="ECO:0007669"/>
    <property type="project" value="UniProtKB-KW"/>
</dbReference>
<feature type="compositionally biased region" description="Low complexity" evidence="12">
    <location>
        <begin position="103"/>
        <end position="119"/>
    </location>
</feature>
<dbReference type="SMART" id="SM00734">
    <property type="entry name" value="ZnF_Rad18"/>
    <property type="match status" value="1"/>
</dbReference>
<evidence type="ECO:0000256" key="5">
    <source>
        <dbReference type="ARBA" id="ARBA00022771"/>
    </source>
</evidence>